<evidence type="ECO:0000256" key="1">
    <source>
        <dbReference type="ARBA" id="ARBA00010746"/>
    </source>
</evidence>
<evidence type="ECO:0000256" key="2">
    <source>
        <dbReference type="ARBA" id="ARBA00011738"/>
    </source>
</evidence>
<dbReference type="EnsemblPlants" id="OPUNC07G20900.1">
    <property type="protein sequence ID" value="OPUNC07G20900.1"/>
    <property type="gene ID" value="OPUNC07G20900"/>
</dbReference>
<feature type="chain" id="PRO_5008190888" description="Dirigent protein" evidence="4">
    <location>
        <begin position="23"/>
        <end position="236"/>
    </location>
</feature>
<dbReference type="AlphaFoldDB" id="A0A0E0LND7"/>
<proteinExistence type="inferred from homology"/>
<keyword evidence="6" id="KW-1185">Reference proteome</keyword>
<dbReference type="eggNOG" id="ENOG502R3ED">
    <property type="taxonomic scope" value="Eukaryota"/>
</dbReference>
<keyword evidence="4" id="KW-0732">Signal</keyword>
<dbReference type="PANTHER" id="PTHR21495">
    <property type="entry name" value="NUCLEOPORIN-RELATED"/>
    <property type="match status" value="1"/>
</dbReference>
<keyword evidence="3 4" id="KW-0964">Secreted</keyword>
<accession>A0A0E0LND7</accession>
<organism evidence="5">
    <name type="scientific">Oryza punctata</name>
    <name type="common">Red rice</name>
    <dbReference type="NCBI Taxonomy" id="4537"/>
    <lineage>
        <taxon>Eukaryota</taxon>
        <taxon>Viridiplantae</taxon>
        <taxon>Streptophyta</taxon>
        <taxon>Embryophyta</taxon>
        <taxon>Tracheophyta</taxon>
        <taxon>Spermatophyta</taxon>
        <taxon>Magnoliopsida</taxon>
        <taxon>Liliopsida</taxon>
        <taxon>Poales</taxon>
        <taxon>Poaceae</taxon>
        <taxon>BOP clade</taxon>
        <taxon>Oryzoideae</taxon>
        <taxon>Oryzeae</taxon>
        <taxon>Oryzinae</taxon>
        <taxon>Oryza</taxon>
    </lineage>
</organism>
<dbReference type="InterPro" id="IPR044859">
    <property type="entry name" value="Allene_oxi_cyc_Dirigent"/>
</dbReference>
<evidence type="ECO:0000313" key="6">
    <source>
        <dbReference type="Proteomes" id="UP000026962"/>
    </source>
</evidence>
<sequence length="236" mass="25484">MSPMPSLLLVFLVASSAAGVAAAGGELKHIHLYMHETFSGPNATEGGIVASPFNSTFGQVAVFDNELRRRQGQGFVAAGGEGFIVGTGKSSPGYLTSATVAFTAGEFNGSTLSVEGPFFSFADTAERSIVGGTGKLRLARGYYLLKLLGRTSPETAASPPANTLPQTYHMRHRRFLQDLTNPYYQYHPTMFPILRWLLHPPLVSAPFHHLPYPHVAIKTQKTLLLVPSSGGFFIHH</sequence>
<evidence type="ECO:0000313" key="5">
    <source>
        <dbReference type="EnsemblPlants" id="OPUNC07G20900.1"/>
    </source>
</evidence>
<dbReference type="STRING" id="4537.A0A0E0LND7"/>
<evidence type="ECO:0000256" key="3">
    <source>
        <dbReference type="ARBA" id="ARBA00022525"/>
    </source>
</evidence>
<dbReference type="InterPro" id="IPR004265">
    <property type="entry name" value="Dirigent"/>
</dbReference>
<dbReference type="Pfam" id="PF03018">
    <property type="entry name" value="Dirigent"/>
    <property type="match status" value="1"/>
</dbReference>
<dbReference type="Proteomes" id="UP000026962">
    <property type="component" value="Chromosome 7"/>
</dbReference>
<dbReference type="GO" id="GO:0048046">
    <property type="term" value="C:apoplast"/>
    <property type="evidence" value="ECO:0007669"/>
    <property type="project" value="UniProtKB-SubCell"/>
</dbReference>
<dbReference type="Gramene" id="OPUNC07G20900.1">
    <property type="protein sequence ID" value="OPUNC07G20900.1"/>
    <property type="gene ID" value="OPUNC07G20900"/>
</dbReference>
<dbReference type="HOGENOM" id="CLU_1177035_0_0_1"/>
<dbReference type="GO" id="GO:0009699">
    <property type="term" value="P:phenylpropanoid biosynthetic process"/>
    <property type="evidence" value="ECO:0007669"/>
    <property type="project" value="UniProtKB-ARBA"/>
</dbReference>
<comment type="subunit">
    <text evidence="2 4">Homodimer.</text>
</comment>
<dbReference type="Gene3D" id="2.40.480.10">
    <property type="entry name" value="Allene oxide cyclase-like"/>
    <property type="match status" value="1"/>
</dbReference>
<feature type="signal peptide" evidence="4">
    <location>
        <begin position="1"/>
        <end position="22"/>
    </location>
</feature>
<comment type="subcellular location">
    <subcellularLocation>
        <location evidence="4">Secreted</location>
        <location evidence="4">Extracellular space</location>
        <location evidence="4">Apoplast</location>
    </subcellularLocation>
</comment>
<reference evidence="5" key="2">
    <citation type="submission" date="2018-05" db="EMBL/GenBank/DDBJ databases">
        <title>OpunRS2 (Oryza punctata Reference Sequence Version 2).</title>
        <authorList>
            <person name="Zhang J."/>
            <person name="Kudrna D."/>
            <person name="Lee S."/>
            <person name="Talag J."/>
            <person name="Welchert J."/>
            <person name="Wing R.A."/>
        </authorList>
    </citation>
    <scope>NUCLEOTIDE SEQUENCE [LARGE SCALE GENOMIC DNA]</scope>
</reference>
<comment type="similarity">
    <text evidence="1 4">Belongs to the plant dirigent protein family.</text>
</comment>
<name>A0A0E0LND7_ORYPU</name>
<keyword evidence="4" id="KW-0052">Apoplast</keyword>
<reference evidence="5" key="1">
    <citation type="submission" date="2015-04" db="UniProtKB">
        <authorList>
            <consortium name="EnsemblPlants"/>
        </authorList>
    </citation>
    <scope>IDENTIFICATION</scope>
</reference>
<dbReference type="OMA" id="HMRHRRF"/>
<protein>
    <recommendedName>
        <fullName evidence="4">Dirigent protein</fullName>
    </recommendedName>
</protein>
<comment type="function">
    <text evidence="4">Dirigent proteins impart stereoselectivity on the phenoxy radical-coupling reaction, yielding optically active lignans from two molecules of coniferyl alcohol in the biosynthesis of lignans, flavonolignans, and alkaloids and thus plays a central role in plant secondary metabolism.</text>
</comment>
<evidence type="ECO:0000256" key="4">
    <source>
        <dbReference type="RuleBase" id="RU363099"/>
    </source>
</evidence>